<keyword evidence="2" id="KW-0732">Signal</keyword>
<keyword evidence="4" id="KW-1185">Reference proteome</keyword>
<dbReference type="EMBL" id="AP022586">
    <property type="protein sequence ID" value="BBY15672.1"/>
    <property type="molecule type" value="Genomic_DNA"/>
</dbReference>
<feature type="chain" id="PRO_5042116920" evidence="2">
    <location>
        <begin position="31"/>
        <end position="180"/>
    </location>
</feature>
<evidence type="ECO:0000256" key="2">
    <source>
        <dbReference type="SAM" id="SignalP"/>
    </source>
</evidence>
<sequence length="180" mass="18598">MNSVMRGWTAGAVALAVVGGFQLSPAVAQADPAVEPQPAAQETPEVLRNVVYRARIDGVSRGATITYSAENDQTLTANPTMVPGRVFEVNTVLPETGVATMKVSVQWPYSANLHCEVLVDGQIVAQADDFVAPRFLPQDPDYAALTCEAPVASAEAAPPAEPAPPGDPADLAPAPAAPGI</sequence>
<organism evidence="3 4">
    <name type="scientific">Mycolicibacterium litorale</name>
    <dbReference type="NCBI Taxonomy" id="758802"/>
    <lineage>
        <taxon>Bacteria</taxon>
        <taxon>Bacillati</taxon>
        <taxon>Actinomycetota</taxon>
        <taxon>Actinomycetes</taxon>
        <taxon>Mycobacteriales</taxon>
        <taxon>Mycobacteriaceae</taxon>
        <taxon>Mycolicibacterium</taxon>
    </lineage>
</organism>
<protein>
    <submittedName>
        <fullName evidence="3">Uncharacterized protein</fullName>
    </submittedName>
</protein>
<gene>
    <name evidence="3" type="ORF">MLIT_12640</name>
</gene>
<proteinExistence type="predicted"/>
<dbReference type="AlphaFoldDB" id="A0AAD1MTW3"/>
<evidence type="ECO:0000313" key="3">
    <source>
        <dbReference type="EMBL" id="BBY15672.1"/>
    </source>
</evidence>
<dbReference type="Proteomes" id="UP000466607">
    <property type="component" value="Chromosome"/>
</dbReference>
<feature type="compositionally biased region" description="Low complexity" evidence="1">
    <location>
        <begin position="168"/>
        <end position="180"/>
    </location>
</feature>
<evidence type="ECO:0000313" key="4">
    <source>
        <dbReference type="Proteomes" id="UP000466607"/>
    </source>
</evidence>
<accession>A0AAD1MTW3</accession>
<feature type="signal peptide" evidence="2">
    <location>
        <begin position="1"/>
        <end position="30"/>
    </location>
</feature>
<dbReference type="RefSeq" id="WP_134060513.1">
    <property type="nucleotide sequence ID" value="NZ_AP022586.1"/>
</dbReference>
<evidence type="ECO:0000256" key="1">
    <source>
        <dbReference type="SAM" id="MobiDB-lite"/>
    </source>
</evidence>
<feature type="region of interest" description="Disordered" evidence="1">
    <location>
        <begin position="151"/>
        <end position="180"/>
    </location>
</feature>
<reference evidence="3 4" key="1">
    <citation type="journal article" date="2019" name="Emerg. Microbes Infect.">
        <title>Comprehensive subspecies identification of 175 nontuberculous mycobacteria species based on 7547 genomic profiles.</title>
        <authorList>
            <person name="Matsumoto Y."/>
            <person name="Kinjo T."/>
            <person name="Motooka D."/>
            <person name="Nabeya D."/>
            <person name="Jung N."/>
            <person name="Uechi K."/>
            <person name="Horii T."/>
            <person name="Iida T."/>
            <person name="Fujita J."/>
            <person name="Nakamura S."/>
        </authorList>
    </citation>
    <scope>NUCLEOTIDE SEQUENCE [LARGE SCALE GENOMIC DNA]</scope>
    <source>
        <strain evidence="3 4">JCM 17423</strain>
    </source>
</reference>
<name>A0AAD1MTW3_9MYCO</name>